<dbReference type="Proteomes" id="UP000887579">
    <property type="component" value="Unplaced"/>
</dbReference>
<organism evidence="1 2">
    <name type="scientific">Panagrolaimus sp. ES5</name>
    <dbReference type="NCBI Taxonomy" id="591445"/>
    <lineage>
        <taxon>Eukaryota</taxon>
        <taxon>Metazoa</taxon>
        <taxon>Ecdysozoa</taxon>
        <taxon>Nematoda</taxon>
        <taxon>Chromadorea</taxon>
        <taxon>Rhabditida</taxon>
        <taxon>Tylenchina</taxon>
        <taxon>Panagrolaimomorpha</taxon>
        <taxon>Panagrolaimoidea</taxon>
        <taxon>Panagrolaimidae</taxon>
        <taxon>Panagrolaimus</taxon>
    </lineage>
</organism>
<evidence type="ECO:0000313" key="2">
    <source>
        <dbReference type="WBParaSite" id="ES5_v2.g18597.t1"/>
    </source>
</evidence>
<accession>A0AC34FPD8</accession>
<protein>
    <submittedName>
        <fullName evidence="2">Amino acid transporter transmembrane domain-containing protein</fullName>
    </submittedName>
</protein>
<sequence length="417" mass="46457">MIGPGCLALPAAFKQAGLWTGFIMVFCFGLLNKYCMLQLVNSSQYLSRKKGDAKLDFGAVAYEAFDNSFERCKKFKNVAKFIVNGSIIVFQFGACCVIYVFLGSHLKEVIDEYTTYHIPKSTYFLYMLIPLIIINFIRPLKVIVLFSAIGNVFMITVLAVVFQYLVQGSKNTSELPWITNFNGVMSAAGSILYAFEGQSIVLVMENKLKHPEDMCGQVGVLSTGMNLVIIVYAACGFFGFAKYGSDVKGSITLDLPKTVEFTTVKVLLIIIVFFGSLIQFYVIIDMTWPTIRRFLTTKFFPSKFAFPLELCYRAILVTITMIIAILVPNLEEIIPLVGVTAGMSMAFFYPPVIDTITFLPGLLQKYKRASDDQKFKVKIGIIFRLIRNGCLIFVACFGCIAGLNSAIRDLINSHSSS</sequence>
<reference evidence="2" key="1">
    <citation type="submission" date="2022-11" db="UniProtKB">
        <authorList>
            <consortium name="WormBaseParasite"/>
        </authorList>
    </citation>
    <scope>IDENTIFICATION</scope>
</reference>
<name>A0AC34FPD8_9BILA</name>
<evidence type="ECO:0000313" key="1">
    <source>
        <dbReference type="Proteomes" id="UP000887579"/>
    </source>
</evidence>
<proteinExistence type="predicted"/>
<dbReference type="WBParaSite" id="ES5_v2.g18597.t1">
    <property type="protein sequence ID" value="ES5_v2.g18597.t1"/>
    <property type="gene ID" value="ES5_v2.g18597"/>
</dbReference>